<sequence length="199" mass="22734">MKIPHLLIVFRFLLAPLILVLAYKLGNEAQLLLVVLMFLGLLSDIFDGIIARKLNISTVKLRRIDSQVDLLFWLSIAYSCYILQPEIFTTHKSGIISLFVMEAMCYATSFIKFGKETCTHAFLSKIWGLLLFATFVAILAFQHTGWLLNLTIIWGIISQADVILIIFILPKWQNDIPSSYHAYLIRKGIPFKKSKLLND</sequence>
<evidence type="ECO:0000256" key="1">
    <source>
        <dbReference type="SAM" id="Phobius"/>
    </source>
</evidence>
<keyword evidence="1" id="KW-1133">Transmembrane helix</keyword>
<proteinExistence type="predicted"/>
<dbReference type="Proteomes" id="UP001317001">
    <property type="component" value="Chromosome"/>
</dbReference>
<keyword evidence="1" id="KW-0472">Membrane</keyword>
<dbReference type="Pfam" id="PF01066">
    <property type="entry name" value="CDP-OH_P_transf"/>
    <property type="match status" value="1"/>
</dbReference>
<keyword evidence="1" id="KW-0812">Transmembrane</keyword>
<feature type="transmembrane region" description="Helical" evidence="1">
    <location>
        <begin position="126"/>
        <end position="146"/>
    </location>
</feature>
<dbReference type="InterPro" id="IPR000462">
    <property type="entry name" value="CDP-OH_P_trans"/>
</dbReference>
<name>A0ABY5NSR2_9FLAO</name>
<dbReference type="RefSeq" id="WP_257499358.1">
    <property type="nucleotide sequence ID" value="NZ_CP102382.1"/>
</dbReference>
<dbReference type="InterPro" id="IPR043130">
    <property type="entry name" value="CDP-OH_PTrfase_TM_dom"/>
</dbReference>
<gene>
    <name evidence="2" type="ORF">NPX36_14070</name>
</gene>
<keyword evidence="3" id="KW-1185">Reference proteome</keyword>
<feature type="transmembrane region" description="Helical" evidence="1">
    <location>
        <begin position="32"/>
        <end position="50"/>
    </location>
</feature>
<organism evidence="2 3">
    <name type="scientific">Paenimyroides aestuarii</name>
    <dbReference type="NCBI Taxonomy" id="2968490"/>
    <lineage>
        <taxon>Bacteria</taxon>
        <taxon>Pseudomonadati</taxon>
        <taxon>Bacteroidota</taxon>
        <taxon>Flavobacteriia</taxon>
        <taxon>Flavobacteriales</taxon>
        <taxon>Flavobacteriaceae</taxon>
        <taxon>Paenimyroides</taxon>
    </lineage>
</organism>
<evidence type="ECO:0000313" key="3">
    <source>
        <dbReference type="Proteomes" id="UP001317001"/>
    </source>
</evidence>
<dbReference type="Gene3D" id="1.20.120.1760">
    <property type="match status" value="1"/>
</dbReference>
<protein>
    <submittedName>
        <fullName evidence="2">CDP-alcohol phosphatidyltransferase family protein</fullName>
    </submittedName>
</protein>
<evidence type="ECO:0000313" key="2">
    <source>
        <dbReference type="EMBL" id="UUV21432.1"/>
    </source>
</evidence>
<reference evidence="2 3" key="1">
    <citation type="submission" date="2022-08" db="EMBL/GenBank/DDBJ databases">
        <title>Myroides zhujiangensis sp. nov., a novel bacterium isolated from sediment in the Pearl River Estuary.</title>
        <authorList>
            <person name="Cui L."/>
        </authorList>
    </citation>
    <scope>NUCLEOTIDE SEQUENCE [LARGE SCALE GENOMIC DNA]</scope>
    <source>
        <strain evidence="2 3">SCSIO 72103</strain>
    </source>
</reference>
<feature type="transmembrane region" description="Helical" evidence="1">
    <location>
        <begin position="70"/>
        <end position="88"/>
    </location>
</feature>
<feature type="transmembrane region" description="Helical" evidence="1">
    <location>
        <begin position="152"/>
        <end position="169"/>
    </location>
</feature>
<dbReference type="EMBL" id="CP102382">
    <property type="protein sequence ID" value="UUV21432.1"/>
    <property type="molecule type" value="Genomic_DNA"/>
</dbReference>
<accession>A0ABY5NSR2</accession>